<dbReference type="InterPro" id="IPR057279">
    <property type="entry name" value="MGAT4"/>
</dbReference>
<sequence length="373" mass="42324">MREPFSYMYTHNSWSMTVCCGHFLLVLNFYFPIIFSTRSSVDKAAVKMSRRWKLICVPTVIVTVIICFTSTYLLLVKGTNRWGSGRGLRVNQNTRRTGVETTRNFSRIGNREEKTRENITKVVDREQNKILMTNSAAVAVCCTDLMNLDKDKAVIIGRRRKNKGFLTIGIPNTPRSFGKSDLKRTLKSLIQNTPNDLGQSHVSIVVFASALDQSTRLSTRDIVAGFPEHVQSGLLQLIEAPRSFYPNLSALTGSDLYNRVKQNVDNAFLLAYAMDSADFYLQLSDNVRAPSNYLQSIRDFIKQQGGAYWVTLEFYPVGFTGKLFHGGGRDMQQLIHLFTEYAREQSVESLFGHFKDLNVQLRDAVRRPPLFAS</sequence>
<gene>
    <name evidence="4" type="primary">LOC110985805</name>
</gene>
<dbReference type="PANTHER" id="PTHR12062">
    <property type="entry name" value="N-ACETYLGLUCOSAMINYLTRANSFERASE VI"/>
    <property type="match status" value="1"/>
</dbReference>
<dbReference type="GO" id="GO:0008375">
    <property type="term" value="F:acetylglucosaminyltransferase activity"/>
    <property type="evidence" value="ECO:0007669"/>
    <property type="project" value="TreeGrafter"/>
</dbReference>
<keyword evidence="3" id="KW-1185">Reference proteome</keyword>
<evidence type="ECO:0000313" key="4">
    <source>
        <dbReference type="RefSeq" id="XP_022102852.1"/>
    </source>
</evidence>
<evidence type="ECO:0000259" key="2">
    <source>
        <dbReference type="Pfam" id="PF04666"/>
    </source>
</evidence>
<dbReference type="Proteomes" id="UP000694845">
    <property type="component" value="Unplaced"/>
</dbReference>
<dbReference type="OrthoDB" id="2016523at2759"/>
<protein>
    <submittedName>
        <fullName evidence="4">Alpha-1,3-mannosyl-glycoprotein 4-beta-N-acetylglucosaminyltransferase C-like isoform X1</fullName>
    </submittedName>
</protein>
<keyword evidence="1" id="KW-0472">Membrane</keyword>
<keyword evidence="1" id="KW-0812">Transmembrane</keyword>
<dbReference type="GeneID" id="110985805"/>
<dbReference type="GO" id="GO:0006487">
    <property type="term" value="P:protein N-linked glycosylation"/>
    <property type="evidence" value="ECO:0007669"/>
    <property type="project" value="TreeGrafter"/>
</dbReference>
<dbReference type="AlphaFoldDB" id="A0A8B7ZD00"/>
<keyword evidence="1" id="KW-1133">Transmembrane helix</keyword>
<dbReference type="InterPro" id="IPR006759">
    <property type="entry name" value="Glyco_transf_54"/>
</dbReference>
<organism evidence="3 4">
    <name type="scientific">Acanthaster planci</name>
    <name type="common">Crown-of-thorns starfish</name>
    <dbReference type="NCBI Taxonomy" id="133434"/>
    <lineage>
        <taxon>Eukaryota</taxon>
        <taxon>Metazoa</taxon>
        <taxon>Echinodermata</taxon>
        <taxon>Eleutherozoa</taxon>
        <taxon>Asterozoa</taxon>
        <taxon>Asteroidea</taxon>
        <taxon>Valvatacea</taxon>
        <taxon>Valvatida</taxon>
        <taxon>Acanthasteridae</taxon>
        <taxon>Acanthaster</taxon>
    </lineage>
</organism>
<evidence type="ECO:0000256" key="1">
    <source>
        <dbReference type="SAM" id="Phobius"/>
    </source>
</evidence>
<feature type="transmembrane region" description="Helical" evidence="1">
    <location>
        <begin position="12"/>
        <end position="31"/>
    </location>
</feature>
<dbReference type="Pfam" id="PF04666">
    <property type="entry name" value="MGAT4_cons"/>
    <property type="match status" value="1"/>
</dbReference>
<proteinExistence type="predicted"/>
<reference evidence="4" key="1">
    <citation type="submission" date="2025-08" db="UniProtKB">
        <authorList>
            <consortium name="RefSeq"/>
        </authorList>
    </citation>
    <scope>IDENTIFICATION</scope>
</reference>
<name>A0A8B7ZD00_ACAPL</name>
<dbReference type="PANTHER" id="PTHR12062:SF33">
    <property type="entry name" value="ALPHA-1,6-MANNOSYL-GLYCOPROTEIN 4-BETA-N-ACETYLGLUCOSAMINYLTRANSFERASE-LIKE"/>
    <property type="match status" value="1"/>
</dbReference>
<dbReference type="KEGG" id="aplc:110985805"/>
<feature type="transmembrane region" description="Helical" evidence="1">
    <location>
        <begin position="52"/>
        <end position="75"/>
    </location>
</feature>
<feature type="domain" description="MGAT4 conserved region" evidence="2">
    <location>
        <begin position="151"/>
        <end position="359"/>
    </location>
</feature>
<evidence type="ECO:0000313" key="3">
    <source>
        <dbReference type="Proteomes" id="UP000694845"/>
    </source>
</evidence>
<accession>A0A8B7ZD00</accession>
<dbReference type="RefSeq" id="XP_022102852.1">
    <property type="nucleotide sequence ID" value="XM_022247160.1"/>
</dbReference>